<feature type="compositionally biased region" description="Polar residues" evidence="1">
    <location>
        <begin position="40"/>
        <end position="52"/>
    </location>
</feature>
<evidence type="ECO:0000313" key="2">
    <source>
        <dbReference type="EMBL" id="OWA53652.1"/>
    </source>
</evidence>
<feature type="region of interest" description="Disordered" evidence="1">
    <location>
        <begin position="1"/>
        <end position="54"/>
    </location>
</feature>
<proteinExistence type="predicted"/>
<dbReference type="AlphaFoldDB" id="A0A9X6NGJ9"/>
<sequence>MPSDNETDSGSSGNGGGAQQRQLQRPAPSLASTSTAATTQGESRSRQSQTRWLPSKVRWQLGDQSQCRNSGTRIPKKLECFSDATKWQDMPKNGRMRICWQWLPLSLEEGSGAEYWYVRTVIPGTWAELKDLMLKNFRPPTFLEYQQKALARRVMKDTESINTYFEEVMKLYDVLESLGKAFTDLKKRIN</sequence>
<name>A0A9X6NGJ9_HYPEX</name>
<dbReference type="EMBL" id="MTYJ01000336">
    <property type="protein sequence ID" value="OWA53652.1"/>
    <property type="molecule type" value="Genomic_DNA"/>
</dbReference>
<comment type="caution">
    <text evidence="2">The sequence shown here is derived from an EMBL/GenBank/DDBJ whole genome shotgun (WGS) entry which is preliminary data.</text>
</comment>
<evidence type="ECO:0008006" key="4">
    <source>
        <dbReference type="Google" id="ProtNLM"/>
    </source>
</evidence>
<keyword evidence="3" id="KW-1185">Reference proteome</keyword>
<protein>
    <recommendedName>
        <fullName evidence="4">Retrotransposon gag domain-containing protein</fullName>
    </recommendedName>
</protein>
<gene>
    <name evidence="2" type="ORF">BV898_18073</name>
</gene>
<reference evidence="3" key="1">
    <citation type="submission" date="2017-01" db="EMBL/GenBank/DDBJ databases">
        <title>Comparative genomics of anhydrobiosis in the tardigrade Hypsibius dujardini.</title>
        <authorList>
            <person name="Yoshida Y."/>
            <person name="Koutsovoulos G."/>
            <person name="Laetsch D."/>
            <person name="Stevens L."/>
            <person name="Kumar S."/>
            <person name="Horikawa D."/>
            <person name="Ishino K."/>
            <person name="Komine S."/>
            <person name="Tomita M."/>
            <person name="Blaxter M."/>
            <person name="Arakawa K."/>
        </authorList>
    </citation>
    <scope>NUCLEOTIDE SEQUENCE [LARGE SCALE GENOMIC DNA]</scope>
    <source>
        <strain evidence="3">Z151</strain>
    </source>
</reference>
<evidence type="ECO:0000256" key="1">
    <source>
        <dbReference type="SAM" id="MobiDB-lite"/>
    </source>
</evidence>
<dbReference type="Proteomes" id="UP000192578">
    <property type="component" value="Unassembled WGS sequence"/>
</dbReference>
<evidence type="ECO:0000313" key="3">
    <source>
        <dbReference type="Proteomes" id="UP000192578"/>
    </source>
</evidence>
<accession>A0A9X6NGJ9</accession>
<organism evidence="2 3">
    <name type="scientific">Hypsibius exemplaris</name>
    <name type="common">Freshwater tardigrade</name>
    <dbReference type="NCBI Taxonomy" id="2072580"/>
    <lineage>
        <taxon>Eukaryota</taxon>
        <taxon>Metazoa</taxon>
        <taxon>Ecdysozoa</taxon>
        <taxon>Tardigrada</taxon>
        <taxon>Eutardigrada</taxon>
        <taxon>Parachela</taxon>
        <taxon>Hypsibioidea</taxon>
        <taxon>Hypsibiidae</taxon>
        <taxon>Hypsibius</taxon>
    </lineage>
</organism>
<feature type="compositionally biased region" description="Low complexity" evidence="1">
    <location>
        <begin position="26"/>
        <end position="39"/>
    </location>
</feature>